<sequence length="35" mass="3635">MNTGSAVRQDQARPASNEGRQAGPEPKRLAPDASA</sequence>
<proteinExistence type="predicted"/>
<evidence type="ECO:0000313" key="2">
    <source>
        <dbReference type="EMBL" id="SFJ68496.1"/>
    </source>
</evidence>
<name>A0A1I3TFR4_9BACT</name>
<dbReference type="EMBL" id="FORX01000005">
    <property type="protein sequence ID" value="SFJ68496.1"/>
    <property type="molecule type" value="Genomic_DNA"/>
</dbReference>
<organism evidence="2 3">
    <name type="scientific">Desulfomicrobium apsheronum</name>
    <dbReference type="NCBI Taxonomy" id="52560"/>
    <lineage>
        <taxon>Bacteria</taxon>
        <taxon>Pseudomonadati</taxon>
        <taxon>Thermodesulfobacteriota</taxon>
        <taxon>Desulfovibrionia</taxon>
        <taxon>Desulfovibrionales</taxon>
        <taxon>Desulfomicrobiaceae</taxon>
        <taxon>Desulfomicrobium</taxon>
    </lineage>
</organism>
<accession>A0A1I3TFR4</accession>
<evidence type="ECO:0000313" key="3">
    <source>
        <dbReference type="Proteomes" id="UP000198635"/>
    </source>
</evidence>
<feature type="compositionally biased region" description="Basic and acidic residues" evidence="1">
    <location>
        <begin position="25"/>
        <end position="35"/>
    </location>
</feature>
<evidence type="ECO:0000256" key="1">
    <source>
        <dbReference type="SAM" id="MobiDB-lite"/>
    </source>
</evidence>
<feature type="region of interest" description="Disordered" evidence="1">
    <location>
        <begin position="1"/>
        <end position="35"/>
    </location>
</feature>
<keyword evidence="3" id="KW-1185">Reference proteome</keyword>
<dbReference type="AlphaFoldDB" id="A0A1I3TFR4"/>
<protein>
    <submittedName>
        <fullName evidence="2">Uncharacterized protein</fullName>
    </submittedName>
</protein>
<dbReference type="Proteomes" id="UP000198635">
    <property type="component" value="Unassembled WGS sequence"/>
</dbReference>
<reference evidence="3" key="1">
    <citation type="submission" date="2016-10" db="EMBL/GenBank/DDBJ databases">
        <authorList>
            <person name="Varghese N."/>
            <person name="Submissions S."/>
        </authorList>
    </citation>
    <scope>NUCLEOTIDE SEQUENCE [LARGE SCALE GENOMIC DNA]</scope>
    <source>
        <strain evidence="3">DSM 5918</strain>
    </source>
</reference>
<gene>
    <name evidence="2" type="ORF">SAMN04488082_105173</name>
</gene>